<gene>
    <name evidence="1" type="ORF">FRY98_24145</name>
</gene>
<organism evidence="1 2">
    <name type="scientific">Paenibacillus faecis</name>
    <dbReference type="NCBI Taxonomy" id="862114"/>
    <lineage>
        <taxon>Bacteria</taxon>
        <taxon>Bacillati</taxon>
        <taxon>Bacillota</taxon>
        <taxon>Bacilli</taxon>
        <taxon>Bacillales</taxon>
        <taxon>Paenibacillaceae</taxon>
        <taxon>Paenibacillus</taxon>
    </lineage>
</organism>
<evidence type="ECO:0000313" key="1">
    <source>
        <dbReference type="EMBL" id="TYA10867.1"/>
    </source>
</evidence>
<protein>
    <submittedName>
        <fullName evidence="1">Pyridoxamine 5'-phosphate oxidase family protein</fullName>
    </submittedName>
</protein>
<dbReference type="Gene3D" id="2.30.110.10">
    <property type="entry name" value="Electron Transport, Fmn-binding Protein, Chain A"/>
    <property type="match status" value="1"/>
</dbReference>
<dbReference type="PANTHER" id="PTHR34071:SF2">
    <property type="entry name" value="FLAVIN-NUCLEOTIDE-BINDING PROTEIN"/>
    <property type="match status" value="1"/>
</dbReference>
<accession>A0A5D0CQ51</accession>
<sequence length="211" mass="23783">MRRKEFTVEDPREIESFLREMSFGFLGTVGPDGWIRVTPLNFVYDGRCIYFHGSRAGEKMKHLKQDPRVSFTVAKEYAIIPSYFTDPQLACPASAFFKSVMVRGLAESVDNPEEKASALTLFMEKLQPEGGYDPITPEDPKYTGQLKAVSLFKIVPEEISAKFKFGQNLTEPRFNDVTSGLENRNLELDPDTVSLMKRFCPQHAGETPGDA</sequence>
<dbReference type="Pfam" id="PF12900">
    <property type="entry name" value="Pyridox_ox_2"/>
    <property type="match status" value="1"/>
</dbReference>
<dbReference type="EMBL" id="VSDO01000005">
    <property type="protein sequence ID" value="TYA10867.1"/>
    <property type="molecule type" value="Genomic_DNA"/>
</dbReference>
<dbReference type="RefSeq" id="WP_148456943.1">
    <property type="nucleotide sequence ID" value="NZ_VSDO01000005.1"/>
</dbReference>
<dbReference type="Proteomes" id="UP000325218">
    <property type="component" value="Unassembled WGS sequence"/>
</dbReference>
<name>A0A5D0CQ51_9BACL</name>
<dbReference type="OrthoDB" id="9794935at2"/>
<keyword evidence="2" id="KW-1185">Reference proteome</keyword>
<dbReference type="SUPFAM" id="SSF50475">
    <property type="entry name" value="FMN-binding split barrel"/>
    <property type="match status" value="1"/>
</dbReference>
<dbReference type="AlphaFoldDB" id="A0A5D0CQ51"/>
<dbReference type="InterPro" id="IPR024747">
    <property type="entry name" value="Pyridox_Oxase-rel"/>
</dbReference>
<dbReference type="PANTHER" id="PTHR34071">
    <property type="entry name" value="5-NITROIMIDAZOLE ANTIBIOTICS RESISTANCE PROTEIN, NIMA-FAMILY-RELATED PROTEIN-RELATED"/>
    <property type="match status" value="1"/>
</dbReference>
<comment type="caution">
    <text evidence="1">The sequence shown here is derived from an EMBL/GenBank/DDBJ whole genome shotgun (WGS) entry which is preliminary data.</text>
</comment>
<reference evidence="1 2" key="1">
    <citation type="submission" date="2019-08" db="EMBL/GenBank/DDBJ databases">
        <title>Genome sequencing of Paenibacillus faecis DSM 23593(T).</title>
        <authorList>
            <person name="Kook J.-K."/>
            <person name="Park S.-N."/>
            <person name="Lim Y.K."/>
        </authorList>
    </citation>
    <scope>NUCLEOTIDE SEQUENCE [LARGE SCALE GENOMIC DNA]</scope>
    <source>
        <strain evidence="1 2">DSM 23593</strain>
    </source>
</reference>
<evidence type="ECO:0000313" key="2">
    <source>
        <dbReference type="Proteomes" id="UP000325218"/>
    </source>
</evidence>
<dbReference type="InterPro" id="IPR012349">
    <property type="entry name" value="Split_barrel_FMN-bd"/>
</dbReference>
<proteinExistence type="predicted"/>